<dbReference type="Pfam" id="PF01381">
    <property type="entry name" value="HTH_3"/>
    <property type="match status" value="1"/>
</dbReference>
<dbReference type="Gene3D" id="1.10.260.40">
    <property type="entry name" value="lambda repressor-like DNA-binding domains"/>
    <property type="match status" value="1"/>
</dbReference>
<evidence type="ECO:0000313" key="4">
    <source>
        <dbReference type="Proteomes" id="UP001597244"/>
    </source>
</evidence>
<dbReference type="SUPFAM" id="SSF47413">
    <property type="entry name" value="lambda repressor-like DNA-binding domains"/>
    <property type="match status" value="1"/>
</dbReference>
<keyword evidence="4" id="KW-1185">Reference proteome</keyword>
<dbReference type="InterPro" id="IPR001387">
    <property type="entry name" value="Cro/C1-type_HTH"/>
</dbReference>
<dbReference type="PROSITE" id="PS50943">
    <property type="entry name" value="HTH_CROC1"/>
    <property type="match status" value="1"/>
</dbReference>
<dbReference type="EMBL" id="JBHTOF010000022">
    <property type="protein sequence ID" value="MFD1464996.1"/>
    <property type="molecule type" value="Genomic_DNA"/>
</dbReference>
<dbReference type="InterPro" id="IPR010982">
    <property type="entry name" value="Lambda_DNA-bd_dom_sf"/>
</dbReference>
<gene>
    <name evidence="3" type="ORF">ACFQ4L_02680</name>
</gene>
<dbReference type="SMART" id="SM00530">
    <property type="entry name" value="HTH_XRE"/>
    <property type="match status" value="1"/>
</dbReference>
<dbReference type="RefSeq" id="WP_125576408.1">
    <property type="nucleotide sequence ID" value="NZ_JBHTOF010000022.1"/>
</dbReference>
<organism evidence="3 4">
    <name type="scientific">Lapidilactobacillus mulanensis</name>
    <dbReference type="NCBI Taxonomy" id="2485999"/>
    <lineage>
        <taxon>Bacteria</taxon>
        <taxon>Bacillati</taxon>
        <taxon>Bacillota</taxon>
        <taxon>Bacilli</taxon>
        <taxon>Lactobacillales</taxon>
        <taxon>Lactobacillaceae</taxon>
        <taxon>Lapidilactobacillus</taxon>
    </lineage>
</organism>
<accession>A0ABW4DPJ3</accession>
<dbReference type="PANTHER" id="PTHR46558">
    <property type="entry name" value="TRACRIPTIONAL REGULATORY PROTEIN-RELATED-RELATED"/>
    <property type="match status" value="1"/>
</dbReference>
<comment type="caution">
    <text evidence="3">The sequence shown here is derived from an EMBL/GenBank/DDBJ whole genome shotgun (WGS) entry which is preliminary data.</text>
</comment>
<proteinExistence type="predicted"/>
<sequence length="155" mass="17666">MKDGIKNQLLAVTLKHAREFRKLTQQQMADKLGVSRQTVSDYETGKSSLTFKQIHQISEVLDLDPFVIALEDANSKKIRDAVKLSNKLSMSVKQSRKEMNLVLSKWVRSKPDDAVKVLVMKAALTTLWDAFSEEQRELWRITLISQGFISNSDDV</sequence>
<protein>
    <submittedName>
        <fullName evidence="3">Helix-turn-helix transcriptional regulator</fullName>
    </submittedName>
</protein>
<dbReference type="Proteomes" id="UP001597244">
    <property type="component" value="Unassembled WGS sequence"/>
</dbReference>
<keyword evidence="1" id="KW-0238">DNA-binding</keyword>
<name>A0ABW4DPJ3_9LACO</name>
<feature type="domain" description="HTH cro/C1-type" evidence="2">
    <location>
        <begin position="14"/>
        <end position="68"/>
    </location>
</feature>
<evidence type="ECO:0000259" key="2">
    <source>
        <dbReference type="PROSITE" id="PS50943"/>
    </source>
</evidence>
<evidence type="ECO:0000313" key="3">
    <source>
        <dbReference type="EMBL" id="MFD1464996.1"/>
    </source>
</evidence>
<reference evidence="4" key="1">
    <citation type="journal article" date="2019" name="Int. J. Syst. Evol. Microbiol.">
        <title>The Global Catalogue of Microorganisms (GCM) 10K type strain sequencing project: providing services to taxonomists for standard genome sequencing and annotation.</title>
        <authorList>
            <consortium name="The Broad Institute Genomics Platform"/>
            <consortium name="The Broad Institute Genome Sequencing Center for Infectious Disease"/>
            <person name="Wu L."/>
            <person name="Ma J."/>
        </authorList>
    </citation>
    <scope>NUCLEOTIDE SEQUENCE [LARGE SCALE GENOMIC DNA]</scope>
    <source>
        <strain evidence="4">CCM 8951</strain>
    </source>
</reference>
<dbReference type="PANTHER" id="PTHR46558:SF4">
    <property type="entry name" value="DNA-BIDING PHAGE PROTEIN"/>
    <property type="match status" value="1"/>
</dbReference>
<evidence type="ECO:0000256" key="1">
    <source>
        <dbReference type="ARBA" id="ARBA00023125"/>
    </source>
</evidence>
<dbReference type="CDD" id="cd00093">
    <property type="entry name" value="HTH_XRE"/>
    <property type="match status" value="1"/>
</dbReference>